<dbReference type="InterPro" id="IPR036770">
    <property type="entry name" value="Ankyrin_rpt-contain_sf"/>
</dbReference>
<keyword evidence="1" id="KW-0040">ANK repeat</keyword>
<dbReference type="InterPro" id="IPR039269">
    <property type="entry name" value="ANKFN1"/>
</dbReference>
<dbReference type="EMBL" id="VHII01000021">
    <property type="protein sequence ID" value="KAF1373462.1"/>
    <property type="molecule type" value="Genomic_DNA"/>
</dbReference>
<proteinExistence type="predicted"/>
<dbReference type="SMART" id="SM00248">
    <property type="entry name" value="ANK"/>
    <property type="match status" value="2"/>
</dbReference>
<evidence type="ECO:0000313" key="2">
    <source>
        <dbReference type="EMBL" id="KAF1373462.1"/>
    </source>
</evidence>
<dbReference type="GO" id="GO:0061172">
    <property type="term" value="P:regulation of establishment of bipolar cell polarity"/>
    <property type="evidence" value="ECO:0007669"/>
    <property type="project" value="TreeGrafter"/>
</dbReference>
<keyword evidence="3" id="KW-1185">Reference proteome</keyword>
<organism evidence="2 3">
    <name type="scientific">Perca fluviatilis</name>
    <name type="common">European perch</name>
    <dbReference type="NCBI Taxonomy" id="8168"/>
    <lineage>
        <taxon>Eukaryota</taxon>
        <taxon>Metazoa</taxon>
        <taxon>Chordata</taxon>
        <taxon>Craniata</taxon>
        <taxon>Vertebrata</taxon>
        <taxon>Euteleostomi</taxon>
        <taxon>Actinopterygii</taxon>
        <taxon>Neopterygii</taxon>
        <taxon>Teleostei</taxon>
        <taxon>Neoteleostei</taxon>
        <taxon>Acanthomorphata</taxon>
        <taxon>Eupercaria</taxon>
        <taxon>Perciformes</taxon>
        <taxon>Percoidei</taxon>
        <taxon>Percidae</taxon>
        <taxon>Percinae</taxon>
        <taxon>Perca</taxon>
    </lineage>
</organism>
<dbReference type="Gene3D" id="1.25.40.20">
    <property type="entry name" value="Ankyrin repeat-containing domain"/>
    <property type="match status" value="1"/>
</dbReference>
<dbReference type="InterPro" id="IPR002110">
    <property type="entry name" value="Ankyrin_rpt"/>
</dbReference>
<dbReference type="PANTHER" id="PTHR21437:SF3">
    <property type="entry name" value="ANKYRIN REPEAT AND FIBRONECTIN TYPE-III DOMAIN-CONTAINING PROTEIN 1"/>
    <property type="match status" value="1"/>
</dbReference>
<evidence type="ECO:0000256" key="1">
    <source>
        <dbReference type="PROSITE-ProRule" id="PRU00023"/>
    </source>
</evidence>
<dbReference type="GO" id="GO:0005819">
    <property type="term" value="C:spindle"/>
    <property type="evidence" value="ECO:0007669"/>
    <property type="project" value="TreeGrafter"/>
</dbReference>
<protein>
    <submittedName>
        <fullName evidence="2">Uncharacterized protein</fullName>
    </submittedName>
</protein>
<evidence type="ECO:0000313" key="3">
    <source>
        <dbReference type="Proteomes" id="UP000465112"/>
    </source>
</evidence>
<name>A0A6A5EHR7_PERFL</name>
<dbReference type="PROSITE" id="PS50088">
    <property type="entry name" value="ANK_REPEAT"/>
    <property type="match status" value="1"/>
</dbReference>
<dbReference type="SUPFAM" id="SSF48403">
    <property type="entry name" value="Ankyrin repeat"/>
    <property type="match status" value="1"/>
</dbReference>
<feature type="non-terminal residue" evidence="2">
    <location>
        <position position="1"/>
    </location>
</feature>
<dbReference type="GO" id="GO:0000132">
    <property type="term" value="P:establishment of mitotic spindle orientation"/>
    <property type="evidence" value="ECO:0007669"/>
    <property type="project" value="TreeGrafter"/>
</dbReference>
<dbReference type="PROSITE" id="PS50297">
    <property type="entry name" value="ANK_REP_REGION"/>
    <property type="match status" value="1"/>
</dbReference>
<comment type="caution">
    <text evidence="2">The sequence shown here is derived from an EMBL/GenBank/DDBJ whole genome shotgun (WGS) entry which is preliminary data.</text>
</comment>
<feature type="repeat" description="ANK" evidence="1">
    <location>
        <begin position="154"/>
        <end position="178"/>
    </location>
</feature>
<sequence length="186" mass="20599">CVCACVRSDSKISRLAQRWNQRAAGDDLIKDLTPLLYTGLPRSSLSLDRRLQGVMTQQMQNLQLSQSRKCPGGPASPNAAKRLYRNLSEKLRGSTSSFEDAYFFGKTDRLRKASTMQGSDCIFEAVEQQDLDTVQILLYQFSAEELDLNTPNSQGLTPLDIAIMTNNTPIAKLLLKAGGKESPHCE</sequence>
<accession>A0A6A5EHR7</accession>
<reference evidence="2 3" key="1">
    <citation type="submission" date="2019-06" db="EMBL/GenBank/DDBJ databases">
        <title>A chromosome-scale genome assembly of the European perch, Perca fluviatilis.</title>
        <authorList>
            <person name="Roques C."/>
            <person name="Zahm M."/>
            <person name="Cabau C."/>
            <person name="Klopp C."/>
            <person name="Bouchez O."/>
            <person name="Donnadieu C."/>
            <person name="Kuhl H."/>
            <person name="Gislard M."/>
            <person name="Guendouz S."/>
            <person name="Journot L."/>
            <person name="Haffray P."/>
            <person name="Bestin A."/>
            <person name="Morvezen R."/>
            <person name="Feron R."/>
            <person name="Wen M."/>
            <person name="Jouanno E."/>
            <person name="Herpin A."/>
            <person name="Schartl M."/>
            <person name="Postlethwait J."/>
            <person name="Schaerlinger B."/>
            <person name="Chardard D."/>
            <person name="Lecocq T."/>
            <person name="Poncet C."/>
            <person name="Jaffrelo L."/>
            <person name="Lampietro C."/>
            <person name="Guiguen Y."/>
        </authorList>
    </citation>
    <scope>NUCLEOTIDE SEQUENCE [LARGE SCALE GENOMIC DNA]</scope>
    <source>
        <tissue evidence="2">Blood</tissue>
    </source>
</reference>
<dbReference type="AlphaFoldDB" id="A0A6A5EHR7"/>
<dbReference type="Proteomes" id="UP000465112">
    <property type="component" value="Chromosome 21"/>
</dbReference>
<gene>
    <name evidence="2" type="ORF">PFLUV_G00239100</name>
</gene>
<dbReference type="Pfam" id="PF13637">
    <property type="entry name" value="Ank_4"/>
    <property type="match status" value="1"/>
</dbReference>
<dbReference type="PANTHER" id="PTHR21437">
    <property type="entry name" value="WIDE AWAKE"/>
    <property type="match status" value="1"/>
</dbReference>